<dbReference type="EMBL" id="CP000497">
    <property type="protein sequence ID" value="ABN65303.2"/>
    <property type="molecule type" value="Genomic_DNA"/>
</dbReference>
<dbReference type="AlphaFoldDB" id="A3LR05"/>
<proteinExistence type="predicted"/>
<dbReference type="Pfam" id="PF00168">
    <property type="entry name" value="C2"/>
    <property type="match status" value="1"/>
</dbReference>
<name>A3LR05_PICST</name>
<gene>
    <name evidence="5" type="ORF">PICST_30516</name>
</gene>
<feature type="domain" description="C2" evidence="4">
    <location>
        <begin position="2"/>
        <end position="123"/>
    </location>
</feature>
<dbReference type="InParanoid" id="A3LR05"/>
<reference evidence="5 6" key="1">
    <citation type="journal article" date="2007" name="Nat. Biotechnol.">
        <title>Genome sequence of the lignocellulose-bioconverting and xylose-fermenting yeast Pichia stipitis.</title>
        <authorList>
            <person name="Jeffries T.W."/>
            <person name="Grigoriev I.V."/>
            <person name="Grimwood J."/>
            <person name="Laplaza J.M."/>
            <person name="Aerts A."/>
            <person name="Salamov A."/>
            <person name="Schmutz J."/>
            <person name="Lindquist E."/>
            <person name="Dehal P."/>
            <person name="Shapiro H."/>
            <person name="Jin Y.S."/>
            <person name="Passoth V."/>
            <person name="Richardson P.M."/>
        </authorList>
    </citation>
    <scope>NUCLEOTIDE SEQUENCE [LARGE SCALE GENOMIC DNA]</scope>
    <source>
        <strain evidence="6">ATCC 58785 / CBS 6054 / NBRC 10063 / NRRL Y-11545</strain>
    </source>
</reference>
<dbReference type="HOGENOM" id="CLU_505248_0_0_1"/>
<dbReference type="CDD" id="cd08681">
    <property type="entry name" value="C2_fungal_Inn1p-like"/>
    <property type="match status" value="1"/>
</dbReference>
<accession>A3LR05</accession>
<dbReference type="GeneID" id="4837836"/>
<evidence type="ECO:0000256" key="3">
    <source>
        <dbReference type="SAM" id="MobiDB-lite"/>
    </source>
</evidence>
<dbReference type="PANTHER" id="PTHR46502">
    <property type="entry name" value="C2 DOMAIN-CONTAINING"/>
    <property type="match status" value="1"/>
</dbReference>
<evidence type="ECO:0000313" key="6">
    <source>
        <dbReference type="Proteomes" id="UP000002258"/>
    </source>
</evidence>
<feature type="region of interest" description="Disordered" evidence="3">
    <location>
        <begin position="159"/>
        <end position="207"/>
    </location>
</feature>
<evidence type="ECO:0000256" key="2">
    <source>
        <dbReference type="ARBA" id="ARBA00022837"/>
    </source>
</evidence>
<feature type="compositionally biased region" description="Polar residues" evidence="3">
    <location>
        <begin position="288"/>
        <end position="299"/>
    </location>
</feature>
<evidence type="ECO:0000259" key="4">
    <source>
        <dbReference type="PROSITE" id="PS50004"/>
    </source>
</evidence>
<sequence>MADYTVLPDPEDVEAEPVFSADGTLLIHVESAKDLPNRRKLDKQNPYVTLRMGTTAKKTPSIFRGGQRPTWDHDLKFEMSRERKPILIIDVLDETKNEPTPIGHVEIDCSTVLHPDNEVNGEYFLKGWYDMTLNERRAGQILLDFAFYPHAPLLPPKIPANQDYGMTQSYDHGDSHRSSNSFDSRGGYSRSASPQKELPPSPKMRAPSVADQIFVSEDNIKKQKKFSLSSSSIQGFSSHANREVFINGADSGKKSGRFFDKLNKIKSKFNVSRDDANTVWLTSDAQLTAESSPRRSASPISLFGSDDENHVDSLGTPVVPPHSVHSMDSNQLSTSARKEGHSRSPQRKPPTDLQDDFRSLNLKKSVSSIPFSADSIGDDYGHVPTKVYLCDEPVTPLDKNKNIDGDDIAIFPTPRDHFTKERRLKDGHGVKAEDFKVDFRTEKTGYLGDGRFSPSVFQRVDHFDYAEDLGPKPTVPPKIPKGFTAQEYYATDRESYLKDINGKRF</sequence>
<organism evidence="5 6">
    <name type="scientific">Scheffersomyces stipitis (strain ATCC 58785 / CBS 6054 / NBRC 10063 / NRRL Y-11545)</name>
    <name type="common">Yeast</name>
    <name type="synonym">Pichia stipitis</name>
    <dbReference type="NCBI Taxonomy" id="322104"/>
    <lineage>
        <taxon>Eukaryota</taxon>
        <taxon>Fungi</taxon>
        <taxon>Dikarya</taxon>
        <taxon>Ascomycota</taxon>
        <taxon>Saccharomycotina</taxon>
        <taxon>Pichiomycetes</taxon>
        <taxon>Debaryomycetaceae</taxon>
        <taxon>Scheffersomyces</taxon>
    </lineage>
</organism>
<protein>
    <recommendedName>
        <fullName evidence="4">C2 domain-containing protein</fullName>
    </recommendedName>
</protein>
<keyword evidence="2" id="KW-0106">Calcium</keyword>
<dbReference type="PANTHER" id="PTHR46502:SF2">
    <property type="entry name" value="16 KDA PHLOEM PROTEIN 2"/>
    <property type="match status" value="1"/>
</dbReference>
<dbReference type="SUPFAM" id="SSF49562">
    <property type="entry name" value="C2 domain (Calcium/lipid-binding domain, CaLB)"/>
    <property type="match status" value="1"/>
</dbReference>
<dbReference type="KEGG" id="pic:PICST_30516"/>
<keyword evidence="6" id="KW-1185">Reference proteome</keyword>
<evidence type="ECO:0000256" key="1">
    <source>
        <dbReference type="ARBA" id="ARBA00022723"/>
    </source>
</evidence>
<feature type="compositionally biased region" description="Polar residues" evidence="3">
    <location>
        <begin position="326"/>
        <end position="335"/>
    </location>
</feature>
<dbReference type="Gene3D" id="2.60.40.150">
    <property type="entry name" value="C2 domain"/>
    <property type="match status" value="1"/>
</dbReference>
<feature type="region of interest" description="Disordered" evidence="3">
    <location>
        <begin position="288"/>
        <end position="359"/>
    </location>
</feature>
<dbReference type="InterPro" id="IPR037791">
    <property type="entry name" value="C2_fungal_Inn1"/>
</dbReference>
<dbReference type="STRING" id="322104.A3LR05"/>
<dbReference type="SMART" id="SM00239">
    <property type="entry name" value="C2"/>
    <property type="match status" value="1"/>
</dbReference>
<dbReference type="InterPro" id="IPR035892">
    <property type="entry name" value="C2_domain_sf"/>
</dbReference>
<dbReference type="PROSITE" id="PS50004">
    <property type="entry name" value="C2"/>
    <property type="match status" value="1"/>
</dbReference>
<dbReference type="GO" id="GO:0046872">
    <property type="term" value="F:metal ion binding"/>
    <property type="evidence" value="ECO:0007669"/>
    <property type="project" value="UniProtKB-KW"/>
</dbReference>
<dbReference type="OMA" id="MIYLEMT"/>
<dbReference type="OrthoDB" id="270970at2759"/>
<dbReference type="RefSeq" id="XP_001383332.2">
    <property type="nucleotide sequence ID" value="XM_001383295.1"/>
</dbReference>
<keyword evidence="1" id="KW-0479">Metal-binding</keyword>
<evidence type="ECO:0000313" key="5">
    <source>
        <dbReference type="EMBL" id="ABN65303.2"/>
    </source>
</evidence>
<dbReference type="InterPro" id="IPR000008">
    <property type="entry name" value="C2_dom"/>
</dbReference>
<dbReference type="Proteomes" id="UP000002258">
    <property type="component" value="Chromosome 3"/>
</dbReference>
<dbReference type="eggNOG" id="ENOG502RDJ2">
    <property type="taxonomic scope" value="Eukaryota"/>
</dbReference>